<reference evidence="5" key="1">
    <citation type="submission" date="2021-01" db="EMBL/GenBank/DDBJ databases">
        <title>Whole genome shotgun sequence of Virgisporangium aurantiacum NBRC 16421.</title>
        <authorList>
            <person name="Komaki H."/>
            <person name="Tamura T."/>
        </authorList>
    </citation>
    <scope>NUCLEOTIDE SEQUENCE</scope>
    <source>
        <strain evidence="5">NBRC 16421</strain>
    </source>
</reference>
<protein>
    <recommendedName>
        <fullName evidence="4">Leucine-binding protein domain-containing protein</fullName>
    </recommendedName>
</protein>
<dbReference type="RefSeq" id="WP_204009278.1">
    <property type="nucleotide sequence ID" value="NZ_BOPG01000089.1"/>
</dbReference>
<dbReference type="Proteomes" id="UP000612585">
    <property type="component" value="Unassembled WGS sequence"/>
</dbReference>
<accession>A0A8J3ZKK0</accession>
<dbReference type="PANTHER" id="PTHR30483:SF6">
    <property type="entry name" value="PERIPLASMIC BINDING PROTEIN OF ABC TRANSPORTER FOR NATURAL AMINO ACIDS"/>
    <property type="match status" value="1"/>
</dbReference>
<gene>
    <name evidence="5" type="ORF">Vau01_107170</name>
</gene>
<evidence type="ECO:0000256" key="3">
    <source>
        <dbReference type="SAM" id="SignalP"/>
    </source>
</evidence>
<dbReference type="InterPro" id="IPR051010">
    <property type="entry name" value="BCAA_transport"/>
</dbReference>
<dbReference type="PANTHER" id="PTHR30483">
    <property type="entry name" value="LEUCINE-SPECIFIC-BINDING PROTEIN"/>
    <property type="match status" value="1"/>
</dbReference>
<feature type="chain" id="PRO_5039423752" description="Leucine-binding protein domain-containing protein" evidence="3">
    <location>
        <begin position="25"/>
        <end position="405"/>
    </location>
</feature>
<comment type="similarity">
    <text evidence="1">Belongs to the leucine-binding protein family.</text>
</comment>
<dbReference type="EMBL" id="BOPG01000089">
    <property type="protein sequence ID" value="GIJ63201.1"/>
    <property type="molecule type" value="Genomic_DNA"/>
</dbReference>
<sequence length="405" mass="42814">MIEITRRRTWVGAFVVTTLIAASAVTGCSDDAADDDNTVRIGYVNNEGGALSLPEFRIGGEVAVEKINGAGGVNGRRVKIVKCLADGSPEASINCANTLIDARVAVAYTGIDISSDAALPLYVKANIPYVTSNSWGTAQRTSKGAFLLHTATSAYVVGPLRLLQQQGAKKVAVLTEQSSDAQKMMDTLVAPAAKKLGLTFKPVLVDPANPDWTQAVTTALSSQPDGIVAQLTEENCVGMVTALRTARYDKPIMAGSCTAYVQALGKQAVGTYVFTDLYAPETRQYAPPEIQQRLGAYESAMRAAGQTQYINGFAVVPYSSMFELADILRTIPAGSAITTERVFEAFRAAKTSPGHLGSDLHCGAPPYPAEPANCRADVLVFKVVERTDGSVGKEPVGQGFQPIGD</sequence>
<dbReference type="InterPro" id="IPR028081">
    <property type="entry name" value="Leu-bd"/>
</dbReference>
<dbReference type="PROSITE" id="PS51257">
    <property type="entry name" value="PROKAR_LIPOPROTEIN"/>
    <property type="match status" value="1"/>
</dbReference>
<dbReference type="SUPFAM" id="SSF53822">
    <property type="entry name" value="Periplasmic binding protein-like I"/>
    <property type="match status" value="1"/>
</dbReference>
<evidence type="ECO:0000313" key="5">
    <source>
        <dbReference type="EMBL" id="GIJ63201.1"/>
    </source>
</evidence>
<keyword evidence="2 3" id="KW-0732">Signal</keyword>
<proteinExistence type="inferred from homology"/>
<evidence type="ECO:0000313" key="6">
    <source>
        <dbReference type="Proteomes" id="UP000612585"/>
    </source>
</evidence>
<feature type="signal peptide" evidence="3">
    <location>
        <begin position="1"/>
        <end position="24"/>
    </location>
</feature>
<organism evidence="5 6">
    <name type="scientific">Virgisporangium aurantiacum</name>
    <dbReference type="NCBI Taxonomy" id="175570"/>
    <lineage>
        <taxon>Bacteria</taxon>
        <taxon>Bacillati</taxon>
        <taxon>Actinomycetota</taxon>
        <taxon>Actinomycetes</taxon>
        <taxon>Micromonosporales</taxon>
        <taxon>Micromonosporaceae</taxon>
        <taxon>Virgisporangium</taxon>
    </lineage>
</organism>
<dbReference type="InterPro" id="IPR028082">
    <property type="entry name" value="Peripla_BP_I"/>
</dbReference>
<feature type="domain" description="Leucine-binding protein" evidence="4">
    <location>
        <begin position="38"/>
        <end position="350"/>
    </location>
</feature>
<keyword evidence="6" id="KW-1185">Reference proteome</keyword>
<dbReference type="AlphaFoldDB" id="A0A8J3ZKK0"/>
<name>A0A8J3ZKK0_9ACTN</name>
<dbReference type="Gene3D" id="3.40.50.2300">
    <property type="match status" value="2"/>
</dbReference>
<evidence type="ECO:0000256" key="2">
    <source>
        <dbReference type="ARBA" id="ARBA00022729"/>
    </source>
</evidence>
<dbReference type="Pfam" id="PF13458">
    <property type="entry name" value="Peripla_BP_6"/>
    <property type="match status" value="1"/>
</dbReference>
<comment type="caution">
    <text evidence="5">The sequence shown here is derived from an EMBL/GenBank/DDBJ whole genome shotgun (WGS) entry which is preliminary data.</text>
</comment>
<evidence type="ECO:0000259" key="4">
    <source>
        <dbReference type="Pfam" id="PF13458"/>
    </source>
</evidence>
<evidence type="ECO:0000256" key="1">
    <source>
        <dbReference type="ARBA" id="ARBA00010062"/>
    </source>
</evidence>